<reference evidence="3 4" key="1">
    <citation type="submission" date="2016-07" db="EMBL/GenBank/DDBJ databases">
        <title>Pervasive Adenine N6-methylation of Active Genes in Fungi.</title>
        <authorList>
            <consortium name="DOE Joint Genome Institute"/>
            <person name="Mondo S.J."/>
            <person name="Dannebaum R.O."/>
            <person name="Kuo R.C."/>
            <person name="Labutti K."/>
            <person name="Haridas S."/>
            <person name="Kuo A."/>
            <person name="Salamov A."/>
            <person name="Ahrendt S.R."/>
            <person name="Lipzen A."/>
            <person name="Sullivan W."/>
            <person name="Andreopoulos W.B."/>
            <person name="Clum A."/>
            <person name="Lindquist E."/>
            <person name="Daum C."/>
            <person name="Ramamoorthy G.K."/>
            <person name="Gryganskyi A."/>
            <person name="Culley D."/>
            <person name="Magnuson J.K."/>
            <person name="James T.Y."/>
            <person name="O'Malley M.A."/>
            <person name="Stajich J.E."/>
            <person name="Spatafora J.W."/>
            <person name="Visel A."/>
            <person name="Grigoriev I.V."/>
        </authorList>
    </citation>
    <scope>NUCLEOTIDE SEQUENCE [LARGE SCALE GENOMIC DNA]</scope>
    <source>
        <strain evidence="3 4">CBS 115471</strain>
    </source>
</reference>
<keyword evidence="4" id="KW-1185">Reference proteome</keyword>
<comment type="caution">
    <text evidence="3">The sequence shown here is derived from an EMBL/GenBank/DDBJ whole genome shotgun (WGS) entry which is preliminary data.</text>
</comment>
<feature type="domain" description="Heterokaryon incompatibility" evidence="2">
    <location>
        <begin position="88"/>
        <end position="254"/>
    </location>
</feature>
<evidence type="ECO:0000259" key="2">
    <source>
        <dbReference type="Pfam" id="PF06985"/>
    </source>
</evidence>
<proteinExistence type="predicted"/>
<sequence>MGSREAILGASVDSENTPSHRVHADVPTQLDIPTVVAILKKWNTSCDAYHPRCKVPLSPELPKRVLDLGVEKESKIKLVEPQGVHAPYVALSYCWGSSGVPIRSITASLPLYLAGISWDALPKTFQDTIRICWALKIQYLWIDSLCIIQDQPSDWETQSGKMAEIYSNSLFTIAATACEGSDKGLFSNRWSSIRKAGGEIIRLPTGSSFLKYSGRSLRLRPLLHLAHARFIELENAANHIEDAPLMSRAWAFQERLLPCRTLHFHAEELVWKCKTGMRCECGDMDDPWLKRVELENPQHFIRPPEFMTSDMWLKSLFACVDTQDVSMDRLSYIWMDLVSEFSKLDLTFESDRLPALSGLAARFSNNSMGAYLAGHWENSLSENLLWETSRKERVWLPESSLKLDAPSWSWASVSISRNNSISYGRMLNLSFEKDDCFKVLGASTEVLGENPYGWVKNATICVEGKCVDCVAIRGSHGQWYLQGTSSHQAYPAPYHWPLLSVDKPVGVEDRSILLFLYIGTGLGLALCHDEEECNAYRRVGLVSLPNITWWLGEADR</sequence>
<dbReference type="EMBL" id="MCFA01000065">
    <property type="protein sequence ID" value="ORY11043.1"/>
    <property type="molecule type" value="Genomic_DNA"/>
</dbReference>
<dbReference type="OrthoDB" id="3486565at2759"/>
<dbReference type="Proteomes" id="UP000193144">
    <property type="component" value="Unassembled WGS sequence"/>
</dbReference>
<evidence type="ECO:0000256" key="1">
    <source>
        <dbReference type="SAM" id="MobiDB-lite"/>
    </source>
</evidence>
<organism evidence="3 4">
    <name type="scientific">Clohesyomyces aquaticus</name>
    <dbReference type="NCBI Taxonomy" id="1231657"/>
    <lineage>
        <taxon>Eukaryota</taxon>
        <taxon>Fungi</taxon>
        <taxon>Dikarya</taxon>
        <taxon>Ascomycota</taxon>
        <taxon>Pezizomycotina</taxon>
        <taxon>Dothideomycetes</taxon>
        <taxon>Pleosporomycetidae</taxon>
        <taxon>Pleosporales</taxon>
        <taxon>Lindgomycetaceae</taxon>
        <taxon>Clohesyomyces</taxon>
    </lineage>
</organism>
<dbReference type="PANTHER" id="PTHR33112:SF13">
    <property type="entry name" value="HETEROKARYON INCOMPATIBILITY DOMAIN-CONTAINING PROTEIN"/>
    <property type="match status" value="1"/>
</dbReference>
<dbReference type="STRING" id="1231657.A0A1Y1ZLC0"/>
<dbReference type="InterPro" id="IPR010730">
    <property type="entry name" value="HET"/>
</dbReference>
<evidence type="ECO:0000313" key="3">
    <source>
        <dbReference type="EMBL" id="ORY11043.1"/>
    </source>
</evidence>
<protein>
    <submittedName>
        <fullName evidence="3">Heterokaryon incompatibility protein-domain-containing protein</fullName>
    </submittedName>
</protein>
<accession>A0A1Y1ZLC0</accession>
<dbReference type="AlphaFoldDB" id="A0A1Y1ZLC0"/>
<evidence type="ECO:0000313" key="4">
    <source>
        <dbReference type="Proteomes" id="UP000193144"/>
    </source>
</evidence>
<name>A0A1Y1ZLC0_9PLEO</name>
<dbReference type="PANTHER" id="PTHR33112">
    <property type="entry name" value="DOMAIN PROTEIN, PUTATIVE-RELATED"/>
    <property type="match status" value="1"/>
</dbReference>
<gene>
    <name evidence="3" type="ORF">BCR34DRAFT_664621</name>
</gene>
<feature type="region of interest" description="Disordered" evidence="1">
    <location>
        <begin position="1"/>
        <end position="22"/>
    </location>
</feature>
<dbReference type="Pfam" id="PF06985">
    <property type="entry name" value="HET"/>
    <property type="match status" value="1"/>
</dbReference>